<dbReference type="Gene3D" id="3.40.1350.10">
    <property type="match status" value="1"/>
</dbReference>
<dbReference type="InterPro" id="IPR011335">
    <property type="entry name" value="Restrct_endonuc-II-like"/>
</dbReference>
<dbReference type="Proteomes" id="UP000217083">
    <property type="component" value="Unassembled WGS sequence"/>
</dbReference>
<dbReference type="PANTHER" id="PTHR30015">
    <property type="entry name" value="MRR RESTRICTION SYSTEM PROTEIN"/>
    <property type="match status" value="1"/>
</dbReference>
<dbReference type="GO" id="GO:0003677">
    <property type="term" value="F:DNA binding"/>
    <property type="evidence" value="ECO:0007669"/>
    <property type="project" value="InterPro"/>
</dbReference>
<protein>
    <submittedName>
        <fullName evidence="4">Restriction endonuclease</fullName>
    </submittedName>
</protein>
<dbReference type="GO" id="GO:0015666">
    <property type="term" value="F:restriction endodeoxyribonuclease activity"/>
    <property type="evidence" value="ECO:0007669"/>
    <property type="project" value="TreeGrafter"/>
</dbReference>
<dbReference type="EMBL" id="NPIA01000001">
    <property type="protein sequence ID" value="OZM58357.1"/>
    <property type="molecule type" value="Genomic_DNA"/>
</dbReference>
<keyword evidence="4" id="KW-0255">Endonuclease</keyword>
<dbReference type="PANTHER" id="PTHR30015:SF7">
    <property type="entry name" value="TYPE IV METHYL-DIRECTED RESTRICTION ENZYME ECOKMRR"/>
    <property type="match status" value="1"/>
</dbReference>
<evidence type="ECO:0000313" key="4">
    <source>
        <dbReference type="EMBL" id="OZM58357.1"/>
    </source>
</evidence>
<dbReference type="InterPro" id="IPR011856">
    <property type="entry name" value="tRNA_endonuc-like_dom_sf"/>
</dbReference>
<evidence type="ECO:0000259" key="2">
    <source>
        <dbReference type="Pfam" id="PF04471"/>
    </source>
</evidence>
<comment type="caution">
    <text evidence="4">The sequence shown here is derived from an EMBL/GenBank/DDBJ whole genome shotgun (WGS) entry which is preliminary data.</text>
</comment>
<evidence type="ECO:0000313" key="5">
    <source>
        <dbReference type="Proteomes" id="UP000217083"/>
    </source>
</evidence>
<reference evidence="5" key="1">
    <citation type="submission" date="2017-08" db="EMBL/GenBank/DDBJ databases">
        <authorList>
            <person name="Huang Z."/>
        </authorList>
    </citation>
    <scope>NUCLEOTIDE SEQUENCE [LARGE SCALE GENOMIC DNA]</scope>
    <source>
        <strain evidence="5">SA5d-4</strain>
    </source>
</reference>
<dbReference type="GO" id="GO:0009307">
    <property type="term" value="P:DNA restriction-modification system"/>
    <property type="evidence" value="ECO:0007669"/>
    <property type="project" value="InterPro"/>
</dbReference>
<feature type="region of interest" description="Disordered" evidence="1">
    <location>
        <begin position="113"/>
        <end position="132"/>
    </location>
</feature>
<reference evidence="4 5" key="2">
    <citation type="submission" date="2017-09" db="EMBL/GenBank/DDBJ databases">
        <title>Bacillus patelloidae sp. nov., isolated from the intestinal tract of a marine limpet.</title>
        <authorList>
            <person name="Liu R."/>
            <person name="Dong C."/>
            <person name="Shao Z."/>
        </authorList>
    </citation>
    <scope>NUCLEOTIDE SEQUENCE [LARGE SCALE GENOMIC DNA]</scope>
    <source>
        <strain evidence="4 5">SA5d-4</strain>
    </source>
</reference>
<keyword evidence="4" id="KW-0378">Hydrolase</keyword>
<sequence length="300" mass="33642">MSIPDYQAIMYPLLEHIRDGKEYSNSDLMNCLADHFKLSDDELKQMLPSGTKVFKNRVHWAKTYLKKAMLIEAPRKGYACISERGLAVVADPSTTKITNKYLKQFDEFKEFINPNKKETSNDENSTNETETPEEVIANTYQELKDTLADELISTIKTCSPEFFERLVVELLVKMGYGGSLVDAGQAVGKSGDGGIDGIIKEDQLGLDIIYLQAKRWENVVGSPEIQKFAGALQGQRAKKGVFITTSHFTKDALAFVRKIDSNIVLIDGKQLAHLMIDNQLGVSTIDTIEIKKIDTDYFVE</sequence>
<dbReference type="InterPro" id="IPR007560">
    <property type="entry name" value="Restrct_endonuc_IV_Mrr"/>
</dbReference>
<gene>
    <name evidence="4" type="ORF">CIB95_01950</name>
</gene>
<feature type="domain" description="Restriction endonuclease type IV Mrr" evidence="2">
    <location>
        <begin position="155"/>
        <end position="275"/>
    </location>
</feature>
<proteinExistence type="predicted"/>
<dbReference type="Pfam" id="PF04471">
    <property type="entry name" value="Mrr_cat"/>
    <property type="match status" value="1"/>
</dbReference>
<dbReference type="Pfam" id="PF14338">
    <property type="entry name" value="Mrr_N"/>
    <property type="match status" value="1"/>
</dbReference>
<keyword evidence="4" id="KW-0540">Nuclease</keyword>
<evidence type="ECO:0000259" key="3">
    <source>
        <dbReference type="Pfam" id="PF14338"/>
    </source>
</evidence>
<feature type="domain" description="Restriction system protein Mrr-like N-terminal" evidence="3">
    <location>
        <begin position="6"/>
        <end position="90"/>
    </location>
</feature>
<dbReference type="RefSeq" id="WP_094921112.1">
    <property type="nucleotide sequence ID" value="NZ_NPIA01000001.1"/>
</dbReference>
<dbReference type="InterPro" id="IPR025745">
    <property type="entry name" value="Mrr-like_N_dom"/>
</dbReference>
<organism evidence="4 5">
    <name type="scientific">Lottiidibacillus patelloidae</name>
    <dbReference type="NCBI Taxonomy" id="2670334"/>
    <lineage>
        <taxon>Bacteria</taxon>
        <taxon>Bacillati</taxon>
        <taxon>Bacillota</taxon>
        <taxon>Bacilli</taxon>
        <taxon>Bacillales</taxon>
        <taxon>Bacillaceae</taxon>
        <taxon>Lottiidibacillus</taxon>
    </lineage>
</organism>
<dbReference type="InterPro" id="IPR052906">
    <property type="entry name" value="Type_IV_Methyl-Rstrct_Enzyme"/>
</dbReference>
<dbReference type="SUPFAM" id="SSF52980">
    <property type="entry name" value="Restriction endonuclease-like"/>
    <property type="match status" value="1"/>
</dbReference>
<evidence type="ECO:0000256" key="1">
    <source>
        <dbReference type="SAM" id="MobiDB-lite"/>
    </source>
</evidence>
<keyword evidence="5" id="KW-1185">Reference proteome</keyword>
<dbReference type="AlphaFoldDB" id="A0A263BYJ3"/>
<name>A0A263BYJ3_9BACI</name>
<accession>A0A263BYJ3</accession>